<keyword evidence="1" id="KW-0812">Transmembrane</keyword>
<keyword evidence="3" id="KW-0150">Chloroplast</keyword>
<evidence type="ECO:0000259" key="2">
    <source>
        <dbReference type="Pfam" id="PF02470"/>
    </source>
</evidence>
<feature type="domain" description="Mce/MlaD" evidence="2">
    <location>
        <begin position="41"/>
        <end position="116"/>
    </location>
</feature>
<dbReference type="AlphaFoldDB" id="A0A1Z1M2E0"/>
<proteinExistence type="predicted"/>
<feature type="transmembrane region" description="Helical" evidence="1">
    <location>
        <begin position="12"/>
        <end position="32"/>
    </location>
</feature>
<reference evidence="3" key="1">
    <citation type="journal article" date="2017" name="J. Phycol.">
        <title>Analysis of chloroplast genomes and a supermatrix inform reclassification of the Rhodomelaceae (Rhodophyta).</title>
        <authorList>
            <person name="Diaz-Tapia P."/>
            <person name="Maggs C.A."/>
            <person name="West J.A."/>
            <person name="Verbruggen H."/>
        </authorList>
    </citation>
    <scope>NUCLEOTIDE SEQUENCE</scope>
    <source>
        <strain evidence="3">HV3939</strain>
    </source>
</reference>
<accession>A0A1Z1M2E0</accession>
<dbReference type="InterPro" id="IPR039342">
    <property type="entry name" value="TGD2-like"/>
</dbReference>
<geneLocation type="chloroplast" evidence="3"/>
<protein>
    <recommendedName>
        <fullName evidence="2">Mce/MlaD domain-containing protein</fullName>
    </recommendedName>
</protein>
<name>A0A1Z1M2E0_9FLOR</name>
<keyword evidence="3" id="KW-0934">Plastid</keyword>
<dbReference type="Pfam" id="PF02470">
    <property type="entry name" value="MlaD"/>
    <property type="match status" value="1"/>
</dbReference>
<sequence>MNFRFKYTLKNLNNVINFLIFTLFILVLLSFVNTNLKKKQGYLLFIEFNNAYGIKEGTSVNLRGVKIGSVEKIKMKVNSLIVLVFIESPSILIPKCSIIETNQTGLFNDTSIDIIPLVKLKYNRINVFSKTCLNSDFLCNNHYLIGNRGLNYDDLVRAATRISQRFDDPRFFNLIYLFIKNGINISDEILFSINNISYFIYFFTKLTEIIFSGIYFN</sequence>
<gene>
    <name evidence="3" type="primary">ycf22</name>
</gene>
<dbReference type="RefSeq" id="YP_009391810.1">
    <property type="nucleotide sequence ID" value="NC_035260.1"/>
</dbReference>
<dbReference type="GeneID" id="33353239"/>
<dbReference type="PANTHER" id="PTHR34675:SF1">
    <property type="entry name" value="PROTEIN TRIGALACTOSYLDIACYLGLYCEROL 2, CHLOROPLASTIC"/>
    <property type="match status" value="1"/>
</dbReference>
<organism evidence="3">
    <name type="scientific">Acrosorium ciliolatum</name>
    <dbReference type="NCBI Taxonomy" id="1550622"/>
    <lineage>
        <taxon>Eukaryota</taxon>
        <taxon>Rhodophyta</taxon>
        <taxon>Florideophyceae</taxon>
        <taxon>Rhodymeniophycidae</taxon>
        <taxon>Ceramiales</taxon>
        <taxon>Delesseriaceae</taxon>
        <taxon>Acrosorium</taxon>
    </lineage>
</organism>
<keyword evidence="1" id="KW-1133">Transmembrane helix</keyword>
<evidence type="ECO:0000313" key="3">
    <source>
        <dbReference type="EMBL" id="ARW59954.1"/>
    </source>
</evidence>
<evidence type="ECO:0000256" key="1">
    <source>
        <dbReference type="SAM" id="Phobius"/>
    </source>
</evidence>
<dbReference type="PANTHER" id="PTHR34675">
    <property type="entry name" value="PROTEIN TRIGALACTOSYLDIACYLGLYCEROL 2, CHLOROPLASTIC"/>
    <property type="match status" value="1"/>
</dbReference>
<keyword evidence="1" id="KW-0472">Membrane</keyword>
<dbReference type="InterPro" id="IPR003399">
    <property type="entry name" value="Mce/MlaD"/>
</dbReference>
<dbReference type="EMBL" id="MF101411">
    <property type="protein sequence ID" value="ARW59954.1"/>
    <property type="molecule type" value="Genomic_DNA"/>
</dbReference>